<dbReference type="InterPro" id="IPR007867">
    <property type="entry name" value="GMC_OxRtase_C"/>
</dbReference>
<keyword evidence="10" id="KW-0413">Isomerase</keyword>
<evidence type="ECO:0000256" key="15">
    <source>
        <dbReference type="ARBA" id="ARBA00049778"/>
    </source>
</evidence>
<dbReference type="GO" id="GO:0008203">
    <property type="term" value="P:cholesterol metabolic process"/>
    <property type="evidence" value="ECO:0007669"/>
    <property type="project" value="UniProtKB-KW"/>
</dbReference>
<accession>A0A848KVH8</accession>
<evidence type="ECO:0000256" key="13">
    <source>
        <dbReference type="ARBA" id="ARBA00049723"/>
    </source>
</evidence>
<proteinExistence type="inferred from homology"/>
<dbReference type="Pfam" id="PF13450">
    <property type="entry name" value="NAD_binding_8"/>
    <property type="match status" value="1"/>
</dbReference>
<dbReference type="SUPFAM" id="SSF51905">
    <property type="entry name" value="FAD/NAD(P)-binding domain"/>
    <property type="match status" value="1"/>
</dbReference>
<evidence type="ECO:0000259" key="16">
    <source>
        <dbReference type="PROSITE" id="PS51379"/>
    </source>
</evidence>
<dbReference type="InterPro" id="IPR000172">
    <property type="entry name" value="GMC_OxRdtase_N"/>
</dbReference>
<dbReference type="EC" id="5.3.3.1" evidence="11"/>
<dbReference type="Proteomes" id="UP000535543">
    <property type="component" value="Unassembled WGS sequence"/>
</dbReference>
<keyword evidence="5" id="KW-0274">FAD</keyword>
<keyword evidence="4" id="KW-0285">Flavoprotein</keyword>
<comment type="similarity">
    <text evidence="2">Belongs to the GMC oxidoreductase family.</text>
</comment>
<sequence length="576" mass="62600">METPLIQKTTFDYDVAVIGSGFGGSVSALRLTEKGYKVGVFEAGRRFDATNYPKTSWDSKNFIWAPKLGWYGMQRIQVLPHVVALGAAGVGGGSLLYANTLYEPLDAFYQDKQWRHIADWRAELAPYYDQAKRMLGVVENPVHTDADRILKEIADEMGVGDTFHPTPVGVFFGGPGTPEGTDVEDPYFGGVGPTRTTCIKCGSCMSGCKYNAKNTLDRNYLYLAENAGAEVHPMTTVTVVRPRPGGGYVVETVVTGKSGRRKKHRRMFTAEQVVFSAGTYNTQKLLHQMRDTGVLPKISSRLGVLTRTNSEAILVATAKKSPVDHSQGIALTSSFHPDENTHIEPNHFGTGNSAMSLLQTAMTDGDTKYPRFFEWVKQVAKHPMYLRFGWVRHWEQRSVVLTVMQTVDNSITVSGRKTAFGRYTLTSKDGHGEPSPNWIPLGNKVTRRVAEKINGVPGGTVGEIANKPMTAHFLGGCAIGDSAETGVIDAWHRIYGYDGLHVVDGAAVSANLGVNPSLTITAQAERAMSFWPNKGEADKRPAPGSAYKVLAPVAPARPVVPADAPGVLRLSIVDVG</sequence>
<evidence type="ECO:0000256" key="11">
    <source>
        <dbReference type="ARBA" id="ARBA00038856"/>
    </source>
</evidence>
<protein>
    <recommendedName>
        <fullName evidence="14">Cholesterol oxidase</fullName>
        <ecNumber evidence="13">1.1.3.6</ecNumber>
        <ecNumber evidence="11">5.3.3.1</ecNumber>
    </recommendedName>
    <alternativeName>
        <fullName evidence="15">Cholesterol isomerase</fullName>
    </alternativeName>
</protein>
<dbReference type="AlphaFoldDB" id="A0A848KVH8"/>
<keyword evidence="8" id="KW-1207">Sterol metabolism</keyword>
<evidence type="ECO:0000256" key="3">
    <source>
        <dbReference type="ARBA" id="ARBA00022548"/>
    </source>
</evidence>
<evidence type="ECO:0000256" key="14">
    <source>
        <dbReference type="ARBA" id="ARBA00049744"/>
    </source>
</evidence>
<keyword evidence="3" id="KW-0153">Cholesterol metabolism</keyword>
<evidence type="ECO:0000256" key="1">
    <source>
        <dbReference type="ARBA" id="ARBA00001974"/>
    </source>
</evidence>
<dbReference type="Gene3D" id="3.50.50.60">
    <property type="entry name" value="FAD/NAD(P)-binding domain"/>
    <property type="match status" value="3"/>
</dbReference>
<name>A0A848KVH8_9NOCA</name>
<dbReference type="PANTHER" id="PTHR47470:SF1">
    <property type="entry name" value="FAD-DEPENDENT OXIDOREDUCTASE 2 FAD BINDING DOMAIN-CONTAINING PROTEIN"/>
    <property type="match status" value="1"/>
</dbReference>
<evidence type="ECO:0000256" key="12">
    <source>
        <dbReference type="ARBA" id="ARBA00049645"/>
    </source>
</evidence>
<comment type="cofactor">
    <cofactor evidence="1">
        <name>FAD</name>
        <dbReference type="ChEBI" id="CHEBI:57692"/>
    </cofactor>
</comment>
<dbReference type="InterPro" id="IPR017896">
    <property type="entry name" value="4Fe4S_Fe-S-bd"/>
</dbReference>
<dbReference type="PROSITE" id="PS51379">
    <property type="entry name" value="4FE4S_FER_2"/>
    <property type="match status" value="1"/>
</dbReference>
<dbReference type="InterPro" id="IPR052542">
    <property type="entry name" value="Cholesterol_Oxidase"/>
</dbReference>
<keyword evidence="9" id="KW-0753">Steroid metabolism</keyword>
<dbReference type="Pfam" id="PF00732">
    <property type="entry name" value="GMC_oxred_N"/>
    <property type="match status" value="1"/>
</dbReference>
<evidence type="ECO:0000256" key="9">
    <source>
        <dbReference type="ARBA" id="ARBA00023221"/>
    </source>
</evidence>
<comment type="caution">
    <text evidence="17">The sequence shown here is derived from an EMBL/GenBank/DDBJ whole genome shotgun (WGS) entry which is preliminary data.</text>
</comment>
<organism evidence="17 18">
    <name type="scientific">Antrihabitans stalactiti</name>
    <dbReference type="NCBI Taxonomy" id="2584121"/>
    <lineage>
        <taxon>Bacteria</taxon>
        <taxon>Bacillati</taxon>
        <taxon>Actinomycetota</taxon>
        <taxon>Actinomycetes</taxon>
        <taxon>Mycobacteriales</taxon>
        <taxon>Nocardiaceae</taxon>
        <taxon>Antrihabitans</taxon>
    </lineage>
</organism>
<evidence type="ECO:0000256" key="6">
    <source>
        <dbReference type="ARBA" id="ARBA00023002"/>
    </source>
</evidence>
<dbReference type="PRINTS" id="PR00411">
    <property type="entry name" value="PNDRDTASEI"/>
</dbReference>
<reference evidence="17 18" key="1">
    <citation type="submission" date="2019-05" db="EMBL/GenBank/DDBJ databases">
        <authorList>
            <person name="Lee S.D."/>
        </authorList>
    </citation>
    <scope>NUCLEOTIDE SEQUENCE [LARGE SCALE GENOMIC DNA]</scope>
    <source>
        <strain evidence="17 18">YC2-7</strain>
    </source>
</reference>
<evidence type="ECO:0000313" key="18">
    <source>
        <dbReference type="Proteomes" id="UP000535543"/>
    </source>
</evidence>
<evidence type="ECO:0000256" key="10">
    <source>
        <dbReference type="ARBA" id="ARBA00023235"/>
    </source>
</evidence>
<gene>
    <name evidence="17" type="ORF">FGL95_31170</name>
</gene>
<reference evidence="17 18" key="2">
    <citation type="submission" date="2020-06" db="EMBL/GenBank/DDBJ databases">
        <title>Antribacter stalactiti gen. nov., sp. nov., a new member of the family Nacardiaceae isolated from a cave.</title>
        <authorList>
            <person name="Kim I.S."/>
        </authorList>
    </citation>
    <scope>NUCLEOTIDE SEQUENCE [LARGE SCALE GENOMIC DNA]</scope>
    <source>
        <strain evidence="17 18">YC2-7</strain>
    </source>
</reference>
<evidence type="ECO:0000313" key="17">
    <source>
        <dbReference type="EMBL" id="NMN99487.1"/>
    </source>
</evidence>
<feature type="domain" description="4Fe-4S ferredoxin-type" evidence="16">
    <location>
        <begin position="189"/>
        <end position="218"/>
    </location>
</feature>
<dbReference type="GO" id="GO:0004769">
    <property type="term" value="F:steroid Delta-isomerase activity"/>
    <property type="evidence" value="ECO:0007669"/>
    <property type="project" value="UniProtKB-EC"/>
</dbReference>
<dbReference type="GO" id="GO:0016995">
    <property type="term" value="F:cholesterol oxidase activity"/>
    <property type="evidence" value="ECO:0007669"/>
    <property type="project" value="UniProtKB-EC"/>
</dbReference>
<dbReference type="GO" id="GO:0050660">
    <property type="term" value="F:flavin adenine dinucleotide binding"/>
    <property type="evidence" value="ECO:0007669"/>
    <property type="project" value="InterPro"/>
</dbReference>
<evidence type="ECO:0000256" key="5">
    <source>
        <dbReference type="ARBA" id="ARBA00022827"/>
    </source>
</evidence>
<keyword evidence="18" id="KW-1185">Reference proteome</keyword>
<dbReference type="InterPro" id="IPR036188">
    <property type="entry name" value="FAD/NAD-bd_sf"/>
</dbReference>
<evidence type="ECO:0000256" key="4">
    <source>
        <dbReference type="ARBA" id="ARBA00022630"/>
    </source>
</evidence>
<keyword evidence="6" id="KW-0560">Oxidoreductase</keyword>
<dbReference type="PANTHER" id="PTHR47470">
    <property type="entry name" value="CHOLESTEROL OXIDASE"/>
    <property type="match status" value="1"/>
</dbReference>
<keyword evidence="7" id="KW-0443">Lipid metabolism</keyword>
<dbReference type="EC" id="1.1.3.6" evidence="13"/>
<dbReference type="Pfam" id="PF05199">
    <property type="entry name" value="GMC_oxred_C"/>
    <property type="match status" value="1"/>
</dbReference>
<evidence type="ECO:0000256" key="2">
    <source>
        <dbReference type="ARBA" id="ARBA00010790"/>
    </source>
</evidence>
<comment type="pathway">
    <text evidence="12">Steroid metabolism; cholesterol degradation.</text>
</comment>
<evidence type="ECO:0000256" key="7">
    <source>
        <dbReference type="ARBA" id="ARBA00023098"/>
    </source>
</evidence>
<dbReference type="EMBL" id="VCQU01000019">
    <property type="protein sequence ID" value="NMN99487.1"/>
    <property type="molecule type" value="Genomic_DNA"/>
</dbReference>
<evidence type="ECO:0000256" key="8">
    <source>
        <dbReference type="ARBA" id="ARBA00023166"/>
    </source>
</evidence>